<evidence type="ECO:0000259" key="11">
    <source>
        <dbReference type="PROSITE" id="PS51645"/>
    </source>
</evidence>
<dbReference type="PRINTS" id="PR00147">
    <property type="entry name" value="DNAPHOTLYASE"/>
</dbReference>
<dbReference type="KEGG" id="siq:DQ08_09555"/>
<dbReference type="PROSITE" id="PS00691">
    <property type="entry name" value="DNA_PHOTOLYASES_1_2"/>
    <property type="match status" value="1"/>
</dbReference>
<keyword evidence="13" id="KW-0456">Lyase</keyword>
<protein>
    <recommendedName>
        <fullName evidence="3">Deoxyribodipyrimidine photo-lyase</fullName>
        <ecNumber evidence="2">4.1.99.3</ecNumber>
    </recommendedName>
</protein>
<keyword evidence="5 8" id="KW-0274">FAD</keyword>
<dbReference type="GO" id="GO:0003904">
    <property type="term" value="F:deoxyribodipyrimidine photo-lyase activity"/>
    <property type="evidence" value="ECO:0007669"/>
    <property type="project" value="UniProtKB-EC"/>
</dbReference>
<evidence type="ECO:0000256" key="2">
    <source>
        <dbReference type="ARBA" id="ARBA00013149"/>
    </source>
</evidence>
<gene>
    <name evidence="13" type="ORF">DIY07_09765</name>
    <name evidence="12" type="ORF">DQ08_09555</name>
</gene>
<dbReference type="GO" id="GO:0000719">
    <property type="term" value="P:photoreactive repair"/>
    <property type="evidence" value="ECO:0007669"/>
    <property type="project" value="UniProtKB-ARBA"/>
</dbReference>
<feature type="binding site" evidence="8">
    <location>
        <begin position="264"/>
        <end position="271"/>
    </location>
    <ligand>
        <name>FAD</name>
        <dbReference type="ChEBI" id="CHEBI:57692"/>
    </ligand>
</feature>
<comment type="cofactor">
    <cofactor evidence="1">
        <name>(6R)-5,10-methylene-5,6,7,8-tetrahydrofolate</name>
        <dbReference type="ChEBI" id="CHEBI:15636"/>
    </cofactor>
</comment>
<feature type="site" description="Electron transfer via tryptophanyl radical" evidence="9">
    <location>
        <position position="295"/>
    </location>
</feature>
<dbReference type="GeneID" id="35766466"/>
<dbReference type="AlphaFoldDB" id="A0A3L8GDM9"/>
<dbReference type="InterPro" id="IPR002081">
    <property type="entry name" value="Cryptochrome/DNA_photolyase_1"/>
</dbReference>
<dbReference type="PANTHER" id="PTHR11455">
    <property type="entry name" value="CRYPTOCHROME"/>
    <property type="match status" value="1"/>
</dbReference>
<evidence type="ECO:0000256" key="1">
    <source>
        <dbReference type="ARBA" id="ARBA00001932"/>
    </source>
</evidence>
<comment type="cofactor">
    <cofactor evidence="8">
        <name>FAD</name>
        <dbReference type="ChEBI" id="CHEBI:57692"/>
    </cofactor>
    <text evidence="8">Binds 1 FAD per subunit.</text>
</comment>
<keyword evidence="6 10" id="KW-0157">Chromophore</keyword>
<feature type="site" description="Electron transfer via tryptophanyl radical" evidence="9">
    <location>
        <position position="348"/>
    </location>
</feature>
<accession>A0A3L8GDM9</accession>
<reference evidence="13 15" key="2">
    <citation type="submission" date="2018-06" db="EMBL/GenBank/DDBJ databases">
        <title>Mutators as drivers of adaptation in pathogenic bacteria and a risk factor for host jumps and vaccine escape.</title>
        <authorList>
            <person name="Barnes A.C."/>
            <person name="Silayeva O."/>
        </authorList>
    </citation>
    <scope>NUCLEOTIDE SEQUENCE [LARGE SCALE GENOMIC DNA]</scope>
    <source>
        <strain evidence="13 15">QMA0445</strain>
    </source>
</reference>
<evidence type="ECO:0000256" key="6">
    <source>
        <dbReference type="ARBA" id="ARBA00022991"/>
    </source>
</evidence>
<dbReference type="GO" id="GO:0071949">
    <property type="term" value="F:FAD binding"/>
    <property type="evidence" value="ECO:0007669"/>
    <property type="project" value="TreeGrafter"/>
</dbReference>
<dbReference type="EC" id="4.1.99.3" evidence="2"/>
<feature type="binding site" evidence="8">
    <location>
        <position position="261"/>
    </location>
    <ligand>
        <name>FAD</name>
        <dbReference type="ChEBI" id="CHEBI:57692"/>
    </ligand>
</feature>
<dbReference type="Proteomes" id="UP000269148">
    <property type="component" value="Unassembled WGS sequence"/>
</dbReference>
<dbReference type="Pfam" id="PF03441">
    <property type="entry name" value="FAD_binding_7"/>
    <property type="match status" value="1"/>
</dbReference>
<comment type="catalytic activity">
    <reaction evidence="7">
        <text>cyclobutadipyrimidine (in DNA) = 2 pyrimidine residues (in DNA).</text>
        <dbReference type="EC" id="4.1.99.3"/>
    </reaction>
</comment>
<keyword evidence="14" id="KW-1185">Reference proteome</keyword>
<comment type="similarity">
    <text evidence="10">Belongs to the DNA photolyase family.</text>
</comment>
<evidence type="ECO:0000313" key="15">
    <source>
        <dbReference type="Proteomes" id="UP000269148"/>
    </source>
</evidence>
<dbReference type="Gene3D" id="1.25.40.80">
    <property type="match status" value="1"/>
</dbReference>
<dbReference type="SUPFAM" id="SSF48173">
    <property type="entry name" value="Cryptochrome/photolyase FAD-binding domain"/>
    <property type="match status" value="1"/>
</dbReference>
<evidence type="ECO:0000256" key="8">
    <source>
        <dbReference type="PIRSR" id="PIRSR602081-1"/>
    </source>
</evidence>
<feature type="binding site" evidence="8">
    <location>
        <position position="216"/>
    </location>
    <ligand>
        <name>FAD</name>
        <dbReference type="ChEBI" id="CHEBI:57692"/>
    </ligand>
</feature>
<evidence type="ECO:0000256" key="9">
    <source>
        <dbReference type="PIRSR" id="PIRSR602081-2"/>
    </source>
</evidence>
<dbReference type="PROSITE" id="PS51645">
    <property type="entry name" value="PHR_CRY_ALPHA_BETA"/>
    <property type="match status" value="1"/>
</dbReference>
<evidence type="ECO:0000313" key="12">
    <source>
        <dbReference type="EMBL" id="AHY16669.1"/>
    </source>
</evidence>
<evidence type="ECO:0000313" key="14">
    <source>
        <dbReference type="Proteomes" id="UP000025245"/>
    </source>
</evidence>
<dbReference type="InterPro" id="IPR036134">
    <property type="entry name" value="Crypto/Photolyase_FAD-like_sf"/>
</dbReference>
<dbReference type="STRING" id="1346.BMF34_09515"/>
<evidence type="ECO:0000256" key="10">
    <source>
        <dbReference type="RuleBase" id="RU004182"/>
    </source>
</evidence>
<dbReference type="GO" id="GO:0003677">
    <property type="term" value="F:DNA binding"/>
    <property type="evidence" value="ECO:0007669"/>
    <property type="project" value="TreeGrafter"/>
</dbReference>
<keyword evidence="4 8" id="KW-0285">Flavoprotein</keyword>
<sequence length="470" mass="55066">MVAVIWFRRDLRIQDNKALKHAIDSGGPLLAVFHLNPKQLRDVATVSQSAFIQSLQHFRRTLDEKGIFLHVIFGELQYCFEHLQQALPDWTDVYFNYDDAGFGRKRDQEAAHFFREKGIAIHAYQDHYLHGSQEVINQASLPYKVFTPYYKKWLQLPKETPIVIDYSQVDWLFVPNAKTVDSKLNTLFRPLPYHKPGEEAALEQLHLFIEEGLEAYDVSRDYPEYDGTSRLSVYLRTGEINIRTVYAAISKAKASKGKAVFIKELVWREFYHMIYVNHPHQKQEPLQAQFAAIEWENDQALFEQWKAGTTGYPMVDAAMRQLSQTGWMHNRLRMIVASFLVKDLLIDWRWGEEYFQEALMDYDSASNIGGWQWAASTGTDAVPYFRIFNPTTQAKRFDPKGHFIKTYVPQLEALPLKWLYEPWKLPLDLQDDLGFKPERDYPLPIVSHDIQRKKAIAKYEWAKEVYQTKQ</sequence>
<dbReference type="RefSeq" id="WP_003100296.1">
    <property type="nucleotide sequence ID" value="NZ_CP010783.1"/>
</dbReference>
<dbReference type="InterPro" id="IPR018394">
    <property type="entry name" value="DNA_photolyase_1_CS_C"/>
</dbReference>
<dbReference type="PROSITE" id="PS00394">
    <property type="entry name" value="DNA_PHOTOLYASES_1_1"/>
    <property type="match status" value="1"/>
</dbReference>
<dbReference type="Gene3D" id="1.10.579.10">
    <property type="entry name" value="DNA Cyclobutane Dipyrimidine Photolyase, subunit A, domain 3"/>
    <property type="match status" value="1"/>
</dbReference>
<name>A0A3L8GDM9_STRIN</name>
<dbReference type="KEGG" id="sio:DW64_09540"/>
<dbReference type="SUPFAM" id="SSF52425">
    <property type="entry name" value="Cryptochrome/photolyase, N-terminal domain"/>
    <property type="match status" value="1"/>
</dbReference>
<dbReference type="InterPro" id="IPR005101">
    <property type="entry name" value="Cryptochr/Photolyase_FAD-bd"/>
</dbReference>
<feature type="binding site" evidence="8">
    <location>
        <begin position="228"/>
        <end position="232"/>
    </location>
    <ligand>
        <name>FAD</name>
        <dbReference type="ChEBI" id="CHEBI:57692"/>
    </ligand>
</feature>
<proteinExistence type="inferred from homology"/>
<reference evidence="12 14" key="1">
    <citation type="journal article" date="2014" name="Genome Announc.">
        <title>Complete Genome Sequence of a Virulent Strain, Streptococcus iniae ISET0901, Isolated from Diseased Tilapia.</title>
        <authorList>
            <person name="Pridgeon J.W."/>
            <person name="Zhang D."/>
            <person name="Zhang L."/>
        </authorList>
    </citation>
    <scope>NUCLEOTIDE SEQUENCE [LARGE SCALE GENOMIC DNA]</scope>
    <source>
        <strain evidence="12 14">ISET0901</strain>
    </source>
</reference>
<dbReference type="KEGG" id="siz:SI82_09490"/>
<feature type="binding site" evidence="8">
    <location>
        <begin position="361"/>
        <end position="363"/>
    </location>
    <ligand>
        <name>FAD</name>
        <dbReference type="ChEBI" id="CHEBI:57692"/>
    </ligand>
</feature>
<dbReference type="InterPro" id="IPR006050">
    <property type="entry name" value="DNA_photolyase_N"/>
</dbReference>
<organism evidence="13 15">
    <name type="scientific">Streptococcus iniae</name>
    <name type="common">Streptococcus shiloi</name>
    <dbReference type="NCBI Taxonomy" id="1346"/>
    <lineage>
        <taxon>Bacteria</taxon>
        <taxon>Bacillati</taxon>
        <taxon>Bacillota</taxon>
        <taxon>Bacilli</taxon>
        <taxon>Lactobacillales</taxon>
        <taxon>Streptococcaceae</taxon>
        <taxon>Streptococcus</taxon>
    </lineage>
</organism>
<dbReference type="PANTHER" id="PTHR11455:SF9">
    <property type="entry name" value="CRYPTOCHROME CIRCADIAN CLOCK 5 ISOFORM X1"/>
    <property type="match status" value="1"/>
</dbReference>
<feature type="domain" description="Photolyase/cryptochrome alpha/beta" evidence="11">
    <location>
        <begin position="1"/>
        <end position="129"/>
    </location>
</feature>
<dbReference type="Proteomes" id="UP000025245">
    <property type="component" value="Chromosome"/>
</dbReference>
<evidence type="ECO:0000256" key="4">
    <source>
        <dbReference type="ARBA" id="ARBA00022630"/>
    </source>
</evidence>
<evidence type="ECO:0000256" key="7">
    <source>
        <dbReference type="ARBA" id="ARBA00033999"/>
    </source>
</evidence>
<dbReference type="Pfam" id="PF00875">
    <property type="entry name" value="DNA_photolyase"/>
    <property type="match status" value="1"/>
</dbReference>
<evidence type="ECO:0000313" key="13">
    <source>
        <dbReference type="EMBL" id="RLU54744.1"/>
    </source>
</evidence>
<evidence type="ECO:0000256" key="5">
    <source>
        <dbReference type="ARBA" id="ARBA00022827"/>
    </source>
</evidence>
<dbReference type="GO" id="GO:0009416">
    <property type="term" value="P:response to light stimulus"/>
    <property type="evidence" value="ECO:0007669"/>
    <property type="project" value="TreeGrafter"/>
</dbReference>
<dbReference type="EMBL" id="CP007586">
    <property type="protein sequence ID" value="AHY16669.1"/>
    <property type="molecule type" value="Genomic_DNA"/>
</dbReference>
<evidence type="ECO:0000256" key="3">
    <source>
        <dbReference type="ARBA" id="ARBA00014046"/>
    </source>
</evidence>
<dbReference type="InterPro" id="IPR036155">
    <property type="entry name" value="Crypto/Photolyase_N_sf"/>
</dbReference>
<dbReference type="InterPro" id="IPR014729">
    <property type="entry name" value="Rossmann-like_a/b/a_fold"/>
</dbReference>
<dbReference type="Gene3D" id="3.40.50.620">
    <property type="entry name" value="HUPs"/>
    <property type="match status" value="1"/>
</dbReference>
<dbReference type="SMR" id="A0A3L8GDM9"/>
<dbReference type="OrthoDB" id="9772484at2"/>
<dbReference type="EMBL" id="QLQD01000083">
    <property type="protein sequence ID" value="RLU54744.1"/>
    <property type="molecule type" value="Genomic_DNA"/>
</dbReference>
<feature type="site" description="Electron transfer via tryptophanyl radical" evidence="9">
    <location>
        <position position="371"/>
    </location>
</feature>
<dbReference type="FunFam" id="1.10.579.10:FF:000003">
    <property type="entry name" value="Deoxyribodipyrimidine photo-lyase"/>
    <property type="match status" value="1"/>
</dbReference>